<evidence type="ECO:0000256" key="2">
    <source>
        <dbReference type="ARBA" id="ARBA00023015"/>
    </source>
</evidence>
<evidence type="ECO:0000313" key="6">
    <source>
        <dbReference type="EMBL" id="RRH88336.1"/>
    </source>
</evidence>
<keyword evidence="7" id="KW-1185">Reference proteome</keyword>
<dbReference type="PANTHER" id="PTHR34294">
    <property type="entry name" value="TRANSCRIPTIONAL REGULATOR-RELATED"/>
    <property type="match status" value="1"/>
</dbReference>
<dbReference type="InterPro" id="IPR007324">
    <property type="entry name" value="Sugar-bd_dom_put"/>
</dbReference>
<dbReference type="OrthoDB" id="9806345at2"/>
<organism evidence="6 7">
    <name type="scientific">Mesorhizobium tamadayense</name>
    <dbReference type="NCBI Taxonomy" id="425306"/>
    <lineage>
        <taxon>Bacteria</taxon>
        <taxon>Pseudomonadati</taxon>
        <taxon>Pseudomonadota</taxon>
        <taxon>Alphaproteobacteria</taxon>
        <taxon>Hyphomicrobiales</taxon>
        <taxon>Phyllobacteriaceae</taxon>
        <taxon>Mesorhizobium</taxon>
    </lineage>
</organism>
<dbReference type="GO" id="GO:0003677">
    <property type="term" value="F:DNA binding"/>
    <property type="evidence" value="ECO:0007669"/>
    <property type="project" value="UniProtKB-KW"/>
</dbReference>
<keyword evidence="3" id="KW-0238">DNA-binding</keyword>
<keyword evidence="2" id="KW-0805">Transcription regulation</keyword>
<feature type="domain" description="Sugar-binding" evidence="5">
    <location>
        <begin position="67"/>
        <end position="311"/>
    </location>
</feature>
<evidence type="ECO:0000256" key="1">
    <source>
        <dbReference type="ARBA" id="ARBA00010466"/>
    </source>
</evidence>
<sequence>MAIRPAEQLIHKAAWLYYAHGLRQDEVASQLKISRASVAMYLRKARETGIVNISTSTQLFTDDVMARKVEDAFKLDAVWIAPENAYVADPSTDIAVLAASVFLELVKKGDRIGVAWGRTVYTIADIMSYADLQDVTVVQLCGNLGAPYSYRPDQCTMEIARRLNAKGLNFYAPLVLSTEELAQGLRAEPVIRDQLAGISDCDLALYSVGAVDADSHLVKCGALTPAEMTALRKQGAAGVIAGQVIDAKGEVLDCDYNRRVISADLASLRAIGKRLMVVQEDSKLEPLLAAIAGGLCTHLVVGAHVAERLLEHAGAASKKAS</sequence>
<reference evidence="6 7" key="1">
    <citation type="submission" date="2018-11" db="EMBL/GenBank/DDBJ databases">
        <title>the genome of Mesorhizobium tamadayense DSM 28320.</title>
        <authorList>
            <person name="Gao J."/>
        </authorList>
    </citation>
    <scope>NUCLEOTIDE SEQUENCE [LARGE SCALE GENOMIC DNA]</scope>
    <source>
        <strain evidence="6 7">DSM 28320</strain>
    </source>
</reference>
<dbReference type="CDD" id="cd00093">
    <property type="entry name" value="HTH_XRE"/>
    <property type="match status" value="1"/>
</dbReference>
<dbReference type="Proteomes" id="UP000273786">
    <property type="component" value="Unassembled WGS sequence"/>
</dbReference>
<dbReference type="GO" id="GO:0030246">
    <property type="term" value="F:carbohydrate binding"/>
    <property type="evidence" value="ECO:0007669"/>
    <property type="project" value="InterPro"/>
</dbReference>
<comment type="caution">
    <text evidence="6">The sequence shown here is derived from an EMBL/GenBank/DDBJ whole genome shotgun (WGS) entry which is preliminary data.</text>
</comment>
<dbReference type="InterPro" id="IPR036388">
    <property type="entry name" value="WH-like_DNA-bd_sf"/>
</dbReference>
<dbReference type="PANTHER" id="PTHR34294:SF1">
    <property type="entry name" value="TRANSCRIPTIONAL REGULATOR LSRR"/>
    <property type="match status" value="1"/>
</dbReference>
<evidence type="ECO:0000313" key="7">
    <source>
        <dbReference type="Proteomes" id="UP000273786"/>
    </source>
</evidence>
<dbReference type="InterPro" id="IPR001387">
    <property type="entry name" value="Cro/C1-type_HTH"/>
</dbReference>
<dbReference type="Pfam" id="PF04198">
    <property type="entry name" value="Sugar-bind"/>
    <property type="match status" value="1"/>
</dbReference>
<dbReference type="AlphaFoldDB" id="A0A3P3EQN1"/>
<name>A0A3P3EQN1_9HYPH</name>
<gene>
    <name evidence="6" type="ORF">EH240_35180</name>
</gene>
<proteinExistence type="inferred from homology"/>
<evidence type="ECO:0000256" key="3">
    <source>
        <dbReference type="ARBA" id="ARBA00023125"/>
    </source>
</evidence>
<dbReference type="RefSeq" id="WP_125006952.1">
    <property type="nucleotide sequence ID" value="NZ_RQXT01000088.1"/>
</dbReference>
<dbReference type="Gene3D" id="3.40.50.1360">
    <property type="match status" value="1"/>
</dbReference>
<protein>
    <submittedName>
        <fullName evidence="6">Sugar-binding transcriptional regulator</fullName>
    </submittedName>
</protein>
<accession>A0A3P3EQN1</accession>
<dbReference type="EMBL" id="RQXT01000088">
    <property type="protein sequence ID" value="RRH88336.1"/>
    <property type="molecule type" value="Genomic_DNA"/>
</dbReference>
<evidence type="ECO:0000256" key="4">
    <source>
        <dbReference type="ARBA" id="ARBA00023163"/>
    </source>
</evidence>
<comment type="similarity">
    <text evidence="1">Belongs to the SorC transcriptional regulatory family.</text>
</comment>
<dbReference type="InterPro" id="IPR051054">
    <property type="entry name" value="SorC_transcr_regulators"/>
</dbReference>
<keyword evidence="4" id="KW-0804">Transcription</keyword>
<dbReference type="InterPro" id="IPR037171">
    <property type="entry name" value="NagB/RpiA_transferase-like"/>
</dbReference>
<dbReference type="SUPFAM" id="SSF100950">
    <property type="entry name" value="NagB/RpiA/CoA transferase-like"/>
    <property type="match status" value="1"/>
</dbReference>
<evidence type="ECO:0000259" key="5">
    <source>
        <dbReference type="Pfam" id="PF04198"/>
    </source>
</evidence>
<dbReference type="Gene3D" id="1.10.10.10">
    <property type="entry name" value="Winged helix-like DNA-binding domain superfamily/Winged helix DNA-binding domain"/>
    <property type="match status" value="1"/>
</dbReference>